<dbReference type="PROSITE" id="PS00061">
    <property type="entry name" value="ADH_SHORT"/>
    <property type="match status" value="1"/>
</dbReference>
<dbReference type="Pfam" id="PF00106">
    <property type="entry name" value="adh_short"/>
    <property type="match status" value="1"/>
</dbReference>
<dbReference type="SUPFAM" id="SSF51735">
    <property type="entry name" value="NAD(P)-binding Rossmann-fold domains"/>
    <property type="match status" value="1"/>
</dbReference>
<proteinExistence type="inferred from homology"/>
<dbReference type="PRINTS" id="PR00081">
    <property type="entry name" value="GDHRDH"/>
</dbReference>
<organism evidence="5 6">
    <name type="scientific">Xylaria bambusicola</name>
    <dbReference type="NCBI Taxonomy" id="326684"/>
    <lineage>
        <taxon>Eukaryota</taxon>
        <taxon>Fungi</taxon>
        <taxon>Dikarya</taxon>
        <taxon>Ascomycota</taxon>
        <taxon>Pezizomycotina</taxon>
        <taxon>Sordariomycetes</taxon>
        <taxon>Xylariomycetidae</taxon>
        <taxon>Xylariales</taxon>
        <taxon>Xylariaceae</taxon>
        <taxon>Xylaria</taxon>
    </lineage>
</organism>
<dbReference type="AlphaFoldDB" id="A0AAN7UVI0"/>
<dbReference type="GO" id="GO:0016491">
    <property type="term" value="F:oxidoreductase activity"/>
    <property type="evidence" value="ECO:0007669"/>
    <property type="project" value="UniProtKB-KW"/>
</dbReference>
<reference evidence="5 6" key="1">
    <citation type="submission" date="2023-10" db="EMBL/GenBank/DDBJ databases">
        <title>Draft genome sequence of Xylaria bambusicola isolate GMP-LS, the root and basal stem rot pathogen of sugarcane in Indonesia.</title>
        <authorList>
            <person name="Selvaraj P."/>
            <person name="Muralishankar V."/>
            <person name="Muruganantham S."/>
            <person name="Sp S."/>
            <person name="Haryani S."/>
            <person name="Lau K.J.X."/>
            <person name="Naqvi N.I."/>
        </authorList>
    </citation>
    <scope>NUCLEOTIDE SEQUENCE [LARGE SCALE GENOMIC DNA]</scope>
    <source>
        <strain evidence="5">GMP-LS</strain>
    </source>
</reference>
<keyword evidence="3" id="KW-0560">Oxidoreductase</keyword>
<comment type="caution">
    <text evidence="5">The sequence shown here is derived from an EMBL/GenBank/DDBJ whole genome shotgun (WGS) entry which is preliminary data.</text>
</comment>
<evidence type="ECO:0000256" key="2">
    <source>
        <dbReference type="ARBA" id="ARBA00022857"/>
    </source>
</evidence>
<gene>
    <name evidence="5" type="ORF">RRF57_008545</name>
</gene>
<name>A0AAN7UVI0_9PEZI</name>
<evidence type="ECO:0000256" key="1">
    <source>
        <dbReference type="ARBA" id="ARBA00006484"/>
    </source>
</evidence>
<protein>
    <recommendedName>
        <fullName evidence="7">Short-chain dehydrogenase</fullName>
    </recommendedName>
</protein>
<comment type="similarity">
    <text evidence="1">Belongs to the short-chain dehydrogenases/reductases (SDR) family.</text>
</comment>
<dbReference type="PANTHER" id="PTHR24320:SF227">
    <property type="entry name" value="RETINOL DEHYDROGENASE 11"/>
    <property type="match status" value="1"/>
</dbReference>
<evidence type="ECO:0008006" key="7">
    <source>
        <dbReference type="Google" id="ProtNLM"/>
    </source>
</evidence>
<dbReference type="InterPro" id="IPR020904">
    <property type="entry name" value="Sc_DH/Rdtase_CS"/>
</dbReference>
<dbReference type="EMBL" id="JAWHQM010000027">
    <property type="protein sequence ID" value="KAK5632831.1"/>
    <property type="molecule type" value="Genomic_DNA"/>
</dbReference>
<keyword evidence="6" id="KW-1185">Reference proteome</keyword>
<accession>A0AAN7UVI0</accession>
<dbReference type="PANTHER" id="PTHR24320">
    <property type="entry name" value="RETINOL DEHYDROGENASE"/>
    <property type="match status" value="1"/>
</dbReference>
<dbReference type="Gene3D" id="3.40.50.720">
    <property type="entry name" value="NAD(P)-binding Rossmann-like Domain"/>
    <property type="match status" value="1"/>
</dbReference>
<keyword evidence="4" id="KW-0472">Membrane</keyword>
<sequence length="351" mass="38326">MAATKGSILVTGANGGLGSAIAEHIAKRPELSTYHGLYTVRDAASAPALASALAHGGSSHPHEHDVISLDLTKLDNVRQVANHINPRKGRVSAGQIPPIKALILAAGHQDFGKQTWTGDGFDTTFASNYLGHWLLTLMLLQSMDKTASRIVILGSWSHNPYDPRGRVTGAFSEDKYKTYVRDAAEFEAIAKGTFSSAKESPGFVGGFRRYGASKLFLIMMMHELQARLSRSDDAGLRNICVLGVDPGTMITGMQRLSPWIIRVFLFKIIYPTILYFFPNRTSVRSTSRSAADTLEAALGVKHGELPRDLYLDGTTPCETSVESQDAQKREMVWKETAVMVNMKEGETVLDV</sequence>
<dbReference type="InterPro" id="IPR002347">
    <property type="entry name" value="SDR_fam"/>
</dbReference>
<feature type="transmembrane region" description="Helical" evidence="4">
    <location>
        <begin position="259"/>
        <end position="278"/>
    </location>
</feature>
<keyword evidence="4" id="KW-0812">Transmembrane</keyword>
<evidence type="ECO:0000313" key="5">
    <source>
        <dbReference type="EMBL" id="KAK5632831.1"/>
    </source>
</evidence>
<evidence type="ECO:0000256" key="3">
    <source>
        <dbReference type="ARBA" id="ARBA00023002"/>
    </source>
</evidence>
<evidence type="ECO:0000313" key="6">
    <source>
        <dbReference type="Proteomes" id="UP001305414"/>
    </source>
</evidence>
<dbReference type="Proteomes" id="UP001305414">
    <property type="component" value="Unassembled WGS sequence"/>
</dbReference>
<dbReference type="InterPro" id="IPR036291">
    <property type="entry name" value="NAD(P)-bd_dom_sf"/>
</dbReference>
<keyword evidence="4" id="KW-1133">Transmembrane helix</keyword>
<evidence type="ECO:0000256" key="4">
    <source>
        <dbReference type="SAM" id="Phobius"/>
    </source>
</evidence>
<keyword evidence="2" id="KW-0521">NADP</keyword>